<reference evidence="1" key="1">
    <citation type="submission" date="2019-11" db="EMBL/GenBank/DDBJ databases">
        <title>The nuclear and mitochondrial genomes of Frieseomelitta varia - a highly eusocial stingless bee (Meliponini) with a permanently sterile worker caste.</title>
        <authorList>
            <person name="Freitas F.C.P."/>
            <person name="Lourenco A.P."/>
            <person name="Nunes F.M.F."/>
            <person name="Paschoal A.R."/>
            <person name="Abreu F.C.P."/>
            <person name="Barbin F.O."/>
            <person name="Bataglia L."/>
            <person name="Cardoso-Junior C.A.M."/>
            <person name="Cervoni M.S."/>
            <person name="Silva S.R."/>
            <person name="Dalarmi F."/>
            <person name="Del Lama M.A."/>
            <person name="Depintor T.S."/>
            <person name="Ferreira K.M."/>
            <person name="Goria P.S."/>
            <person name="Jaskot M.C."/>
            <person name="Lago D.C."/>
            <person name="Luna-Lucena D."/>
            <person name="Moda L.M."/>
            <person name="Nascimento L."/>
            <person name="Pedrino M."/>
            <person name="Rabico F.O."/>
            <person name="Sanches F.C."/>
            <person name="Santos D.E."/>
            <person name="Santos C.G."/>
            <person name="Vieira J."/>
            <person name="Lopes T.F."/>
            <person name="Barchuk A.R."/>
            <person name="Hartfelder K."/>
            <person name="Simoes Z.L.P."/>
            <person name="Bitondi M.M.G."/>
            <person name="Pinheiro D.G."/>
        </authorList>
    </citation>
    <scope>NUCLEOTIDE SEQUENCE</scope>
    <source>
        <strain evidence="1">USP_RPSP 00005682</strain>
        <tissue evidence="1">Whole individual</tissue>
    </source>
</reference>
<evidence type="ECO:0000313" key="2">
    <source>
        <dbReference type="Proteomes" id="UP000655588"/>
    </source>
</evidence>
<evidence type="ECO:0000313" key="1">
    <source>
        <dbReference type="EMBL" id="KAF3430174.1"/>
    </source>
</evidence>
<dbReference type="InterPro" id="IPR036188">
    <property type="entry name" value="FAD/NAD-bd_sf"/>
</dbReference>
<name>A0A833RK63_9HYME</name>
<organism evidence="1 2">
    <name type="scientific">Frieseomelitta varia</name>
    <dbReference type="NCBI Taxonomy" id="561572"/>
    <lineage>
        <taxon>Eukaryota</taxon>
        <taxon>Metazoa</taxon>
        <taxon>Ecdysozoa</taxon>
        <taxon>Arthropoda</taxon>
        <taxon>Hexapoda</taxon>
        <taxon>Insecta</taxon>
        <taxon>Pterygota</taxon>
        <taxon>Neoptera</taxon>
        <taxon>Endopterygota</taxon>
        <taxon>Hymenoptera</taxon>
        <taxon>Apocrita</taxon>
        <taxon>Aculeata</taxon>
        <taxon>Apoidea</taxon>
        <taxon>Anthophila</taxon>
        <taxon>Apidae</taxon>
        <taxon>Frieseomelitta</taxon>
    </lineage>
</organism>
<proteinExistence type="predicted"/>
<dbReference type="Proteomes" id="UP000655588">
    <property type="component" value="Unassembled WGS sequence"/>
</dbReference>
<comment type="caution">
    <text evidence="1">The sequence shown here is derived from an EMBL/GenBank/DDBJ whole genome shotgun (WGS) entry which is preliminary data.</text>
</comment>
<gene>
    <name evidence="1" type="ORF">E2986_12069</name>
</gene>
<sequence length="83" mass="9663">MFATVEKFYLHFTLAKSSIEVPGILAFKNLLSYLQVMGGSSTINYMVYVRDNPDYDKWVEEGSHGWKKWSEQFRQLDSIADCM</sequence>
<keyword evidence="2" id="KW-1185">Reference proteome</keyword>
<dbReference type="EMBL" id="WNWW01000120">
    <property type="protein sequence ID" value="KAF3430174.1"/>
    <property type="molecule type" value="Genomic_DNA"/>
</dbReference>
<accession>A0A833RK63</accession>
<protein>
    <submittedName>
        <fullName evidence="1">Uncharacterized protein</fullName>
    </submittedName>
</protein>
<dbReference type="Gene3D" id="3.50.50.60">
    <property type="entry name" value="FAD/NAD(P)-binding domain"/>
    <property type="match status" value="1"/>
</dbReference>
<dbReference type="AlphaFoldDB" id="A0A833RK63"/>